<gene>
    <name evidence="2" type="ORF">JW886_09560</name>
</gene>
<keyword evidence="3" id="KW-1185">Reference proteome</keyword>
<feature type="compositionally biased region" description="Basic and acidic residues" evidence="1">
    <location>
        <begin position="50"/>
        <end position="61"/>
    </location>
</feature>
<organism evidence="2 3">
    <name type="scientific">Lactococcus taiwanensis</name>
    <dbReference type="NCBI Taxonomy" id="1151742"/>
    <lineage>
        <taxon>Bacteria</taxon>
        <taxon>Bacillati</taxon>
        <taxon>Bacillota</taxon>
        <taxon>Bacilli</taxon>
        <taxon>Lactobacillales</taxon>
        <taxon>Streptococcaceae</taxon>
        <taxon>Lactococcus</taxon>
    </lineage>
</organism>
<feature type="compositionally biased region" description="Basic and acidic residues" evidence="1">
    <location>
        <begin position="120"/>
        <end position="129"/>
    </location>
</feature>
<dbReference type="Proteomes" id="UP000663608">
    <property type="component" value="Chromosome"/>
</dbReference>
<sequence length="200" mass="22376">MVERRVTFPIIGDDESLQKDTRVIFTNQQLLTRNPSLQDEASIGGTKSPAKPETKRSENFKPYKAKTSFSTQHRPLSSNHSGVSSYDKMPKKTSVDESKERAKRAAATLPKPPKQYVSPLERDKEDLSVRRSTSAILNKRPSVNDNPIQDMKKRGMNVSDAVAKDPSAMKKATPHGATTEAQKGSYFENKRKNIFDRGIV</sequence>
<name>A0AA45KG08_9LACT</name>
<proteinExistence type="predicted"/>
<evidence type="ECO:0000256" key="1">
    <source>
        <dbReference type="SAM" id="MobiDB-lite"/>
    </source>
</evidence>
<dbReference type="RefSeq" id="WP_075525942.1">
    <property type="nucleotide sequence ID" value="NZ_CP070381.1"/>
</dbReference>
<protein>
    <submittedName>
        <fullName evidence="2">Uncharacterized protein</fullName>
    </submittedName>
</protein>
<feature type="compositionally biased region" description="Polar residues" evidence="1">
    <location>
        <begin position="27"/>
        <end position="39"/>
    </location>
</feature>
<dbReference type="AlphaFoldDB" id="A0AA45KG08"/>
<feature type="region of interest" description="Disordered" evidence="1">
    <location>
        <begin position="27"/>
        <end position="185"/>
    </location>
</feature>
<feature type="compositionally biased region" description="Polar residues" evidence="1">
    <location>
        <begin position="130"/>
        <end position="147"/>
    </location>
</feature>
<accession>A0AA45KG08</accession>
<feature type="compositionally biased region" description="Polar residues" evidence="1">
    <location>
        <begin position="67"/>
        <end position="84"/>
    </location>
</feature>
<evidence type="ECO:0000313" key="3">
    <source>
        <dbReference type="Proteomes" id="UP000663608"/>
    </source>
</evidence>
<dbReference type="EMBL" id="CP070872">
    <property type="protein sequence ID" value="QSE76682.1"/>
    <property type="molecule type" value="Genomic_DNA"/>
</dbReference>
<evidence type="ECO:0000313" key="2">
    <source>
        <dbReference type="EMBL" id="QSE76682.1"/>
    </source>
</evidence>
<reference evidence="2 3" key="1">
    <citation type="submission" date="2021-02" db="EMBL/GenBank/DDBJ databases">
        <title>Complete genome sequence of Lactococcus lactis strain K_LL004.</title>
        <authorList>
            <person name="Kim H.B."/>
        </authorList>
    </citation>
    <scope>NUCLEOTIDE SEQUENCE [LARGE SCALE GENOMIC DNA]</scope>
    <source>
        <strain evidence="2 3">K_LL004</strain>
    </source>
</reference>
<dbReference type="KEGG" id="lti:JW886_09560"/>
<feature type="compositionally biased region" description="Basic and acidic residues" evidence="1">
    <location>
        <begin position="88"/>
        <end position="100"/>
    </location>
</feature>